<comment type="caution">
    <text evidence="8">The sequence shown here is derived from an EMBL/GenBank/DDBJ whole genome shotgun (WGS) entry which is preliminary data.</text>
</comment>
<keyword evidence="3 8" id="KW-0808">Transferase</keyword>
<name>A0A5A7PHE5_STRAF</name>
<keyword evidence="9" id="KW-1185">Reference proteome</keyword>
<dbReference type="GO" id="GO:0080044">
    <property type="term" value="F:quercetin 7-O-glucosyltransferase activity"/>
    <property type="evidence" value="ECO:0007669"/>
    <property type="project" value="TreeGrafter"/>
</dbReference>
<comment type="catalytic activity">
    <reaction evidence="5">
        <text>an anthocyanidin 3-O-beta-D-glucoside + UDP-alpha-D-glucose = an anthocyanidin 3,5-di-O-beta-D-glucoside + UDP + 2 H(+)</text>
        <dbReference type="Rhea" id="RHEA:35423"/>
        <dbReference type="ChEBI" id="CHEBI:15378"/>
        <dbReference type="ChEBI" id="CHEBI:16307"/>
        <dbReference type="ChEBI" id="CHEBI:57503"/>
        <dbReference type="ChEBI" id="CHEBI:58223"/>
        <dbReference type="ChEBI" id="CHEBI:58885"/>
        <dbReference type="EC" id="2.4.1.298"/>
    </reaction>
</comment>
<dbReference type="Proteomes" id="UP000325081">
    <property type="component" value="Unassembled WGS sequence"/>
</dbReference>
<dbReference type="OrthoDB" id="10256233at2759"/>
<dbReference type="PANTHER" id="PTHR11926:SF727">
    <property type="entry name" value="UDP-GLYCOSYLTRANSFERASE 74B1"/>
    <property type="match status" value="1"/>
</dbReference>
<organism evidence="8 9">
    <name type="scientific">Striga asiatica</name>
    <name type="common">Asiatic witchweed</name>
    <name type="synonym">Buchnera asiatica</name>
    <dbReference type="NCBI Taxonomy" id="4170"/>
    <lineage>
        <taxon>Eukaryota</taxon>
        <taxon>Viridiplantae</taxon>
        <taxon>Streptophyta</taxon>
        <taxon>Embryophyta</taxon>
        <taxon>Tracheophyta</taxon>
        <taxon>Spermatophyta</taxon>
        <taxon>Magnoliopsida</taxon>
        <taxon>eudicotyledons</taxon>
        <taxon>Gunneridae</taxon>
        <taxon>Pentapetalae</taxon>
        <taxon>asterids</taxon>
        <taxon>lamiids</taxon>
        <taxon>Lamiales</taxon>
        <taxon>Orobanchaceae</taxon>
        <taxon>Buchnereae</taxon>
        <taxon>Striga</taxon>
    </lineage>
</organism>
<dbReference type="Gene3D" id="3.40.50.2000">
    <property type="entry name" value="Glycogen Phosphorylase B"/>
    <property type="match status" value="2"/>
</dbReference>
<evidence type="ECO:0000256" key="2">
    <source>
        <dbReference type="ARBA" id="ARBA00009995"/>
    </source>
</evidence>
<dbReference type="GO" id="GO:0080043">
    <property type="term" value="F:quercetin 3-O-glucosyltransferase activity"/>
    <property type="evidence" value="ECO:0007669"/>
    <property type="project" value="TreeGrafter"/>
</dbReference>
<comment type="similarity">
    <text evidence="2">Belongs to the UDP-glycosyltransferase family.</text>
</comment>
<evidence type="ECO:0000256" key="5">
    <source>
        <dbReference type="ARBA" id="ARBA00050360"/>
    </source>
</evidence>
<evidence type="ECO:0000256" key="1">
    <source>
        <dbReference type="ARBA" id="ARBA00004935"/>
    </source>
</evidence>
<evidence type="ECO:0000256" key="3">
    <source>
        <dbReference type="ARBA" id="ARBA00022679"/>
    </source>
</evidence>
<dbReference type="EMBL" id="BKCP01004583">
    <property type="protein sequence ID" value="GER32313.1"/>
    <property type="molecule type" value="Genomic_DNA"/>
</dbReference>
<evidence type="ECO:0000256" key="7">
    <source>
        <dbReference type="ARBA" id="ARBA00066781"/>
    </source>
</evidence>
<dbReference type="SUPFAM" id="SSF53756">
    <property type="entry name" value="UDP-Glycosyltransferase/glycogen phosphorylase"/>
    <property type="match status" value="1"/>
</dbReference>
<accession>A0A5A7PHE5</accession>
<dbReference type="AlphaFoldDB" id="A0A5A7PHE5"/>
<protein>
    <recommendedName>
        <fullName evidence="7">anthocyanidin 3-O-glucoside 5-O-glucosyltransferase</fullName>
        <ecNumber evidence="7">2.4.1.298</ecNumber>
    </recommendedName>
</protein>
<dbReference type="EC" id="2.4.1.298" evidence="7"/>
<proteinExistence type="inferred from homology"/>
<evidence type="ECO:0000313" key="9">
    <source>
        <dbReference type="Proteomes" id="UP000325081"/>
    </source>
</evidence>
<sequence>MVPSSYLDNRIQDDKSYGASLWTPLNKECSSWLDTKPLKSVIYVSFGSMVSLTPKQTHELARALADSNSHFLWVVRDTEHKKLPPEFPDSTKHKGLILPWCNQLATLAHPAIGCFVSHCGWNSTLEGLSLGVPIVGMPQWADQMTDARFIEVWGIGVRAREDEHGVVTRDELLSRVKEVMGCEEIRGNVRRWSDLAKRACDEGGSSDRAIRDFVDQLKKCKIGL</sequence>
<comment type="function">
    <text evidence="6">Catalyzes the glucosylation at the O-5 position of anthocyanidin 3-glucosides to form anthocyanidin 3,5-di-O-glucosides using UDP-glucose as sugar donor. Anthocyanidin 3,5-di-O-glucosides are molecules that are responsible for pigmentation. Also acts on anthocyanidin 3-O-(6-O-malonylglucoside). Much less active with hydroxycinnamoylglucose derivatives. No activity in the absence of the 3-O-glucoside group.</text>
</comment>
<keyword evidence="4" id="KW-0732">Signal</keyword>
<dbReference type="FunFam" id="3.40.50.2000:FF:000019">
    <property type="entry name" value="Glycosyltransferase"/>
    <property type="match status" value="1"/>
</dbReference>
<gene>
    <name evidence="8" type="ORF">STAS_08373</name>
</gene>
<reference evidence="9" key="1">
    <citation type="journal article" date="2019" name="Curr. Biol.">
        <title>Genome Sequence of Striga asiatica Provides Insight into the Evolution of Plant Parasitism.</title>
        <authorList>
            <person name="Yoshida S."/>
            <person name="Kim S."/>
            <person name="Wafula E.K."/>
            <person name="Tanskanen J."/>
            <person name="Kim Y.M."/>
            <person name="Honaas L."/>
            <person name="Yang Z."/>
            <person name="Spallek T."/>
            <person name="Conn C.E."/>
            <person name="Ichihashi Y."/>
            <person name="Cheong K."/>
            <person name="Cui S."/>
            <person name="Der J.P."/>
            <person name="Gundlach H."/>
            <person name="Jiao Y."/>
            <person name="Hori C."/>
            <person name="Ishida J.K."/>
            <person name="Kasahara H."/>
            <person name="Kiba T."/>
            <person name="Kim M.S."/>
            <person name="Koo N."/>
            <person name="Laohavisit A."/>
            <person name="Lee Y.H."/>
            <person name="Lumba S."/>
            <person name="McCourt P."/>
            <person name="Mortimer J.C."/>
            <person name="Mutuku J.M."/>
            <person name="Nomura T."/>
            <person name="Sasaki-Sekimoto Y."/>
            <person name="Seto Y."/>
            <person name="Wang Y."/>
            <person name="Wakatake T."/>
            <person name="Sakakibara H."/>
            <person name="Demura T."/>
            <person name="Yamaguchi S."/>
            <person name="Yoneyama K."/>
            <person name="Manabe R.I."/>
            <person name="Nelson D.C."/>
            <person name="Schulman A.H."/>
            <person name="Timko M.P."/>
            <person name="dePamphilis C.W."/>
            <person name="Choi D."/>
            <person name="Shirasu K."/>
        </authorList>
    </citation>
    <scope>NUCLEOTIDE SEQUENCE [LARGE SCALE GENOMIC DNA]</scope>
    <source>
        <strain evidence="9">cv. UVA1</strain>
    </source>
</reference>
<evidence type="ECO:0000256" key="6">
    <source>
        <dbReference type="ARBA" id="ARBA00056922"/>
    </source>
</evidence>
<dbReference type="PANTHER" id="PTHR11926">
    <property type="entry name" value="GLUCOSYL/GLUCURONOSYL TRANSFERASES"/>
    <property type="match status" value="1"/>
</dbReference>
<evidence type="ECO:0000313" key="8">
    <source>
        <dbReference type="EMBL" id="GER32313.1"/>
    </source>
</evidence>
<dbReference type="GO" id="GO:0102816">
    <property type="term" value="F:UDP-D-glucose:delphinidin 3-O-glucosyl-5-O-caffeoylglucoside -O-beta-D-glucosyltransferase activity"/>
    <property type="evidence" value="ECO:0007669"/>
    <property type="project" value="UniProtKB-EC"/>
</dbReference>
<dbReference type="CDD" id="cd03784">
    <property type="entry name" value="GT1_Gtf-like"/>
    <property type="match status" value="1"/>
</dbReference>
<dbReference type="InterPro" id="IPR002213">
    <property type="entry name" value="UDP_glucos_trans"/>
</dbReference>
<comment type="pathway">
    <text evidence="1">Pigment biosynthesis; anthocyanin biosynthesis.</text>
</comment>
<dbReference type="Pfam" id="PF00201">
    <property type="entry name" value="UDPGT"/>
    <property type="match status" value="1"/>
</dbReference>
<evidence type="ECO:0000256" key="4">
    <source>
        <dbReference type="ARBA" id="ARBA00022729"/>
    </source>
</evidence>